<dbReference type="EMBL" id="BARS01001077">
    <property type="protein sequence ID" value="GAF85413.1"/>
    <property type="molecule type" value="Genomic_DNA"/>
</dbReference>
<dbReference type="NCBIfam" id="TIGR00585">
    <property type="entry name" value="mutl"/>
    <property type="match status" value="1"/>
</dbReference>
<dbReference type="GO" id="GO:0140664">
    <property type="term" value="F:ATP-dependent DNA damage sensor activity"/>
    <property type="evidence" value="ECO:0007669"/>
    <property type="project" value="InterPro"/>
</dbReference>
<dbReference type="SUPFAM" id="SSF55874">
    <property type="entry name" value="ATPase domain of HSP90 chaperone/DNA topoisomerase II/histidine kinase"/>
    <property type="match status" value="1"/>
</dbReference>
<dbReference type="GO" id="GO:0006298">
    <property type="term" value="P:mismatch repair"/>
    <property type="evidence" value="ECO:0007669"/>
    <property type="project" value="InterPro"/>
</dbReference>
<dbReference type="AlphaFoldDB" id="X0SW39"/>
<dbReference type="InterPro" id="IPR002099">
    <property type="entry name" value="MutL/Mlh/PMS"/>
</dbReference>
<dbReference type="PROSITE" id="PS00058">
    <property type="entry name" value="DNA_MISMATCH_REPAIR_1"/>
    <property type="match status" value="1"/>
</dbReference>
<dbReference type="GO" id="GO:0016887">
    <property type="term" value="F:ATP hydrolysis activity"/>
    <property type="evidence" value="ECO:0007669"/>
    <property type="project" value="InterPro"/>
</dbReference>
<gene>
    <name evidence="4" type="ORF">S01H1_02274</name>
</gene>
<keyword evidence="2" id="KW-0227">DNA damage</keyword>
<proteinExistence type="inferred from homology"/>
<organism evidence="4">
    <name type="scientific">marine sediment metagenome</name>
    <dbReference type="NCBI Taxonomy" id="412755"/>
    <lineage>
        <taxon>unclassified sequences</taxon>
        <taxon>metagenomes</taxon>
        <taxon>ecological metagenomes</taxon>
    </lineage>
</organism>
<dbReference type="GO" id="GO:0030983">
    <property type="term" value="F:mismatched DNA binding"/>
    <property type="evidence" value="ECO:0007669"/>
    <property type="project" value="InterPro"/>
</dbReference>
<evidence type="ECO:0000313" key="4">
    <source>
        <dbReference type="EMBL" id="GAF85413.1"/>
    </source>
</evidence>
<evidence type="ECO:0008006" key="5">
    <source>
        <dbReference type="Google" id="ProtNLM"/>
    </source>
</evidence>
<dbReference type="CDD" id="cd16926">
    <property type="entry name" value="HATPase_MutL-MLH-PMS-like"/>
    <property type="match status" value="1"/>
</dbReference>
<dbReference type="PANTHER" id="PTHR10073">
    <property type="entry name" value="DNA MISMATCH REPAIR PROTEIN MLH, PMS, MUTL"/>
    <property type="match status" value="1"/>
</dbReference>
<evidence type="ECO:0000256" key="1">
    <source>
        <dbReference type="ARBA" id="ARBA00006082"/>
    </source>
</evidence>
<dbReference type="GO" id="GO:0005524">
    <property type="term" value="F:ATP binding"/>
    <property type="evidence" value="ECO:0007669"/>
    <property type="project" value="InterPro"/>
</dbReference>
<feature type="non-terminal residue" evidence="4">
    <location>
        <position position="199"/>
    </location>
</feature>
<reference evidence="4" key="1">
    <citation type="journal article" date="2014" name="Front. Microbiol.">
        <title>High frequency of phylogenetically diverse reductive dehalogenase-homologous genes in deep subseafloor sedimentary metagenomes.</title>
        <authorList>
            <person name="Kawai M."/>
            <person name="Futagami T."/>
            <person name="Toyoda A."/>
            <person name="Takaki Y."/>
            <person name="Nishi S."/>
            <person name="Hori S."/>
            <person name="Arai W."/>
            <person name="Tsubouchi T."/>
            <person name="Morono Y."/>
            <person name="Uchiyama I."/>
            <person name="Ito T."/>
            <person name="Fujiyama A."/>
            <person name="Inagaki F."/>
            <person name="Takami H."/>
        </authorList>
    </citation>
    <scope>NUCLEOTIDE SEQUENCE</scope>
    <source>
        <strain evidence="4">Expedition CK06-06</strain>
    </source>
</reference>
<evidence type="ECO:0000256" key="3">
    <source>
        <dbReference type="ARBA" id="ARBA00023204"/>
    </source>
</evidence>
<accession>X0SW39</accession>
<protein>
    <recommendedName>
        <fullName evidence="5">DNA mismatch repair protein MutL</fullName>
    </recommendedName>
</protein>
<dbReference type="InterPro" id="IPR014762">
    <property type="entry name" value="DNA_mismatch_repair_CS"/>
</dbReference>
<name>X0SW39_9ZZZZ</name>
<dbReference type="InterPro" id="IPR038973">
    <property type="entry name" value="MutL/Mlh/Pms-like"/>
</dbReference>
<dbReference type="FunFam" id="3.30.565.10:FF:000003">
    <property type="entry name" value="DNA mismatch repair endonuclease MutL"/>
    <property type="match status" value="1"/>
</dbReference>
<comment type="caution">
    <text evidence="4">The sequence shown here is derived from an EMBL/GenBank/DDBJ whole genome shotgun (WGS) entry which is preliminary data.</text>
</comment>
<dbReference type="Gene3D" id="3.30.565.10">
    <property type="entry name" value="Histidine kinase-like ATPase, C-terminal domain"/>
    <property type="match status" value="1"/>
</dbReference>
<dbReference type="PANTHER" id="PTHR10073:SF12">
    <property type="entry name" value="DNA MISMATCH REPAIR PROTEIN MLH1"/>
    <property type="match status" value="1"/>
</dbReference>
<comment type="similarity">
    <text evidence="1">Belongs to the DNA mismatch repair MutL/HexB family.</text>
</comment>
<dbReference type="Pfam" id="PF13589">
    <property type="entry name" value="HATPase_c_3"/>
    <property type="match status" value="1"/>
</dbReference>
<keyword evidence="3" id="KW-0234">DNA repair</keyword>
<evidence type="ECO:0000256" key="2">
    <source>
        <dbReference type="ARBA" id="ARBA00022763"/>
    </source>
</evidence>
<dbReference type="InterPro" id="IPR036890">
    <property type="entry name" value="HATPase_C_sf"/>
</dbReference>
<sequence>MGQIVVLDQNMVNMIAAGEVIERPASVVKELMENSIDAGATKITVSAEDGGRKLMSVTDNGCGMDAEDLAAAFEPHATSKVKTSEDLYNIPTLGFRGEALASIASVAQTKAVSRTKDSLTGNCVEIDCGDKAATAPCSADYGSTIQVRDLFYKLPARRKFLKTANTEMTHIIEHFTRIAMANDGLDLTLIHNGRELYRL</sequence>
<dbReference type="GO" id="GO:0032300">
    <property type="term" value="C:mismatch repair complex"/>
    <property type="evidence" value="ECO:0007669"/>
    <property type="project" value="InterPro"/>
</dbReference>